<gene>
    <name evidence="2" type="ORF">UFOPK1446_00709</name>
</gene>
<dbReference type="AlphaFoldDB" id="A0A6J6C4K1"/>
<protein>
    <submittedName>
        <fullName evidence="2">Unannotated protein</fullName>
    </submittedName>
</protein>
<dbReference type="Pfam" id="PF09977">
    <property type="entry name" value="Tad_C"/>
    <property type="match status" value="1"/>
</dbReference>
<dbReference type="InterPro" id="IPR018705">
    <property type="entry name" value="DUF2134_membrane"/>
</dbReference>
<reference evidence="2" key="1">
    <citation type="submission" date="2020-05" db="EMBL/GenBank/DDBJ databases">
        <authorList>
            <person name="Chiriac C."/>
            <person name="Salcher M."/>
            <person name="Ghai R."/>
            <person name="Kavagutti S V."/>
        </authorList>
    </citation>
    <scope>NUCLEOTIDE SEQUENCE</scope>
</reference>
<feature type="domain" description="DUF2134" evidence="1">
    <location>
        <begin position="59"/>
        <end position="147"/>
    </location>
</feature>
<proteinExistence type="predicted"/>
<dbReference type="EMBL" id="CAEZSO010000132">
    <property type="protein sequence ID" value="CAB4545974.1"/>
    <property type="molecule type" value="Genomic_DNA"/>
</dbReference>
<sequence length="182" mass="19350">MSRRSGNTPIMCRRFSRRSSNERGVIAVLFALLVGVLILPVCAFCLDLANLRLSADQLQQQVRSAAVTGVFEYQSGASLSTTQQSVAKVLTANNITANAACPPTCAAPSSGSNACKAVKVTISQGIPTIFAQIFGVKQINFTRTSTAIYHKSTTDKEGRETFCSPSTGTSANYTTDTVETID</sequence>
<evidence type="ECO:0000259" key="1">
    <source>
        <dbReference type="Pfam" id="PF09977"/>
    </source>
</evidence>
<name>A0A6J6C4K1_9ZZZZ</name>
<organism evidence="2">
    <name type="scientific">freshwater metagenome</name>
    <dbReference type="NCBI Taxonomy" id="449393"/>
    <lineage>
        <taxon>unclassified sequences</taxon>
        <taxon>metagenomes</taxon>
        <taxon>ecological metagenomes</taxon>
    </lineage>
</organism>
<evidence type="ECO:0000313" key="2">
    <source>
        <dbReference type="EMBL" id="CAB4545974.1"/>
    </source>
</evidence>
<accession>A0A6J6C4K1</accession>